<protein>
    <submittedName>
        <fullName evidence="2">Uncharacterized protein</fullName>
    </submittedName>
</protein>
<accession>A0AAE0GMJ0</accession>
<keyword evidence="3" id="KW-1185">Reference proteome</keyword>
<name>A0AAE0GMJ0_9CHLO</name>
<organism evidence="2 3">
    <name type="scientific">Cymbomonas tetramitiformis</name>
    <dbReference type="NCBI Taxonomy" id="36881"/>
    <lineage>
        <taxon>Eukaryota</taxon>
        <taxon>Viridiplantae</taxon>
        <taxon>Chlorophyta</taxon>
        <taxon>Pyramimonadophyceae</taxon>
        <taxon>Pyramimonadales</taxon>
        <taxon>Pyramimonadaceae</taxon>
        <taxon>Cymbomonas</taxon>
    </lineage>
</organism>
<comment type="caution">
    <text evidence="2">The sequence shown here is derived from an EMBL/GenBank/DDBJ whole genome shotgun (WGS) entry which is preliminary data.</text>
</comment>
<dbReference type="EMBL" id="LGRX02004530">
    <property type="protein sequence ID" value="KAK3280116.1"/>
    <property type="molecule type" value="Genomic_DNA"/>
</dbReference>
<sequence length="248" mass="26359">SSGESELPEGDTFYAAMGKCGRSWRHLQWASVLRAYIHPPKQRGSSSSPAATDCSEHPDGKWEDHRARNTLELRQRHVYGCFDVRIEEPGAAGPMEVDAPGPAQDDVGTSRGSSVKANSSGLLIMADWVVSQISEMRPAVLHKAAALYHLLNEIDLPLGPEPPPVREACPLCGAGVRFQAWGHGTCEPCPAQAAASPGGDGAAVRPASHDNGAGGAGHRLPRSAMTLRVDAGSRGWRWAPSFGIRNVC</sequence>
<feature type="region of interest" description="Disordered" evidence="1">
    <location>
        <begin position="40"/>
        <end position="66"/>
    </location>
</feature>
<feature type="region of interest" description="Disordered" evidence="1">
    <location>
        <begin position="193"/>
        <end position="220"/>
    </location>
</feature>
<dbReference type="Proteomes" id="UP001190700">
    <property type="component" value="Unassembled WGS sequence"/>
</dbReference>
<gene>
    <name evidence="2" type="ORF">CYMTET_12026</name>
</gene>
<feature type="region of interest" description="Disordered" evidence="1">
    <location>
        <begin position="92"/>
        <end position="114"/>
    </location>
</feature>
<feature type="non-terminal residue" evidence="2">
    <location>
        <position position="1"/>
    </location>
</feature>
<proteinExistence type="predicted"/>
<reference evidence="2 3" key="1">
    <citation type="journal article" date="2015" name="Genome Biol. Evol.">
        <title>Comparative Genomics of a Bacterivorous Green Alga Reveals Evolutionary Causalities and Consequences of Phago-Mixotrophic Mode of Nutrition.</title>
        <authorList>
            <person name="Burns J.A."/>
            <person name="Paasch A."/>
            <person name="Narechania A."/>
            <person name="Kim E."/>
        </authorList>
    </citation>
    <scope>NUCLEOTIDE SEQUENCE [LARGE SCALE GENOMIC DNA]</scope>
    <source>
        <strain evidence="2 3">PLY_AMNH</strain>
    </source>
</reference>
<dbReference type="AlphaFoldDB" id="A0AAE0GMJ0"/>
<evidence type="ECO:0000313" key="2">
    <source>
        <dbReference type="EMBL" id="KAK3280116.1"/>
    </source>
</evidence>
<evidence type="ECO:0000313" key="3">
    <source>
        <dbReference type="Proteomes" id="UP001190700"/>
    </source>
</evidence>
<evidence type="ECO:0000256" key="1">
    <source>
        <dbReference type="SAM" id="MobiDB-lite"/>
    </source>
</evidence>
<feature type="compositionally biased region" description="Basic and acidic residues" evidence="1">
    <location>
        <begin position="54"/>
        <end position="66"/>
    </location>
</feature>